<dbReference type="RefSeq" id="WP_310926719.1">
    <property type="nucleotide sequence ID" value="NZ_JAMQOQ010000001.1"/>
</dbReference>
<dbReference type="PANTHER" id="PTHR34236">
    <property type="entry name" value="DIMETHYL SULFOXIDE REDUCTASE TRANSCRIPTIONAL ACTIVATOR"/>
    <property type="match status" value="1"/>
</dbReference>
<dbReference type="PANTHER" id="PTHR34236:SF1">
    <property type="entry name" value="DIMETHYL SULFOXIDE REDUCTASE TRANSCRIPTIONAL ACTIVATOR"/>
    <property type="match status" value="1"/>
</dbReference>
<evidence type="ECO:0000256" key="1">
    <source>
        <dbReference type="ARBA" id="ARBA00023015"/>
    </source>
</evidence>
<accession>A0ABU2FWI1</accession>
<organism evidence="5 6">
    <name type="scientific">Halogeometricum luteum</name>
    <dbReference type="NCBI Taxonomy" id="2950537"/>
    <lineage>
        <taxon>Archaea</taxon>
        <taxon>Methanobacteriati</taxon>
        <taxon>Methanobacteriota</taxon>
        <taxon>Stenosarchaea group</taxon>
        <taxon>Halobacteria</taxon>
        <taxon>Halobacteriales</taxon>
        <taxon>Haloferacaceae</taxon>
        <taxon>Halogeometricum</taxon>
    </lineage>
</organism>
<keyword evidence="6" id="KW-1185">Reference proteome</keyword>
<feature type="domain" description="HTH bat-type" evidence="3">
    <location>
        <begin position="157"/>
        <end position="208"/>
    </location>
</feature>
<dbReference type="Proteomes" id="UP001254813">
    <property type="component" value="Unassembled WGS sequence"/>
</dbReference>
<keyword evidence="1" id="KW-0805">Transcription regulation</keyword>
<feature type="domain" description="Bacterioopsin transcriptional activator GAF and HTH associated" evidence="4">
    <location>
        <begin position="27"/>
        <end position="153"/>
    </location>
</feature>
<dbReference type="Pfam" id="PF04967">
    <property type="entry name" value="HTH_10"/>
    <property type="match status" value="1"/>
</dbReference>
<evidence type="ECO:0000313" key="5">
    <source>
        <dbReference type="EMBL" id="MDS0292880.1"/>
    </source>
</evidence>
<evidence type="ECO:0000259" key="4">
    <source>
        <dbReference type="Pfam" id="PF15915"/>
    </source>
</evidence>
<evidence type="ECO:0000256" key="2">
    <source>
        <dbReference type="ARBA" id="ARBA00023163"/>
    </source>
</evidence>
<evidence type="ECO:0000313" key="6">
    <source>
        <dbReference type="Proteomes" id="UP001254813"/>
    </source>
</evidence>
<sequence>MTSIATLSADATDFLLGDAFEAIPTLAVEVPPVVAHGPDDPFPFLAATGADPEAAAAAFEDDGSVREVDRLSAGGEGGLFRVVWTETVELLLGSVVRTDATVLSVRGADGAWKFRVLAPDRDCLGVTFDFLADHGVHVELEGIRSLDADDATRSFGLSEEQYTALLAGLDRGFYDVPRDTDTSELAAELGITHQALSERLRRAHGTLVENALASGSRVFN</sequence>
<dbReference type="EMBL" id="JAMQOQ010000001">
    <property type="protein sequence ID" value="MDS0292880.1"/>
    <property type="molecule type" value="Genomic_DNA"/>
</dbReference>
<dbReference type="InterPro" id="IPR007050">
    <property type="entry name" value="HTH_bacterioopsin"/>
</dbReference>
<evidence type="ECO:0000259" key="3">
    <source>
        <dbReference type="Pfam" id="PF04967"/>
    </source>
</evidence>
<dbReference type="InterPro" id="IPR031803">
    <property type="entry name" value="BAT_GAF/HTH-assoc"/>
</dbReference>
<dbReference type="Pfam" id="PF15915">
    <property type="entry name" value="BAT"/>
    <property type="match status" value="1"/>
</dbReference>
<comment type="caution">
    <text evidence="5">The sequence shown here is derived from an EMBL/GenBank/DDBJ whole genome shotgun (WGS) entry which is preliminary data.</text>
</comment>
<gene>
    <name evidence="5" type="ORF">NDI79_01700</name>
</gene>
<proteinExistence type="predicted"/>
<keyword evidence="2" id="KW-0804">Transcription</keyword>
<name>A0ABU2FWI1_9EURY</name>
<protein>
    <submittedName>
        <fullName evidence="5">Helix-turn-helix domain-containing protein</fullName>
    </submittedName>
</protein>
<reference evidence="5 6" key="1">
    <citation type="submission" date="2022-06" db="EMBL/GenBank/DDBJ databases">
        <title>Halogeometricum sp. a new haloarchaeum isolate from saline soil.</title>
        <authorList>
            <person name="Strakova D."/>
            <person name="Galisteo C."/>
            <person name="Sanchez-Porro C."/>
            <person name="Ventosa A."/>
        </authorList>
    </citation>
    <scope>NUCLEOTIDE SEQUENCE [LARGE SCALE GENOMIC DNA]</scope>
    <source>
        <strain evidence="6">S3BR25-2</strain>
    </source>
</reference>